<dbReference type="PANTHER" id="PTHR43656">
    <property type="entry name" value="BINDING OXIDOREDUCTASE, PUTATIVE (AFU_ORTHOLOGUE AFUA_2G08260)-RELATED"/>
    <property type="match status" value="1"/>
</dbReference>
<gene>
    <name evidence="7" type="ORF">FFLO_02865</name>
</gene>
<proteinExistence type="inferred from homology"/>
<dbReference type="InterPro" id="IPR013785">
    <property type="entry name" value="Aldolase_TIM"/>
</dbReference>
<dbReference type="GO" id="GO:0010181">
    <property type="term" value="F:FMN binding"/>
    <property type="evidence" value="ECO:0007669"/>
    <property type="project" value="InterPro"/>
</dbReference>
<dbReference type="PANTHER" id="PTHR43656:SF5">
    <property type="entry name" value="NADH:FLAVIN OXIDOREDUCTASE_NADH OXIDASE N-TERMINAL DOMAIN-CONTAINING PROTEIN"/>
    <property type="match status" value="1"/>
</dbReference>
<dbReference type="SUPFAM" id="SSF51395">
    <property type="entry name" value="FMN-linked oxidoreductases"/>
    <property type="match status" value="1"/>
</dbReference>
<comment type="caution">
    <text evidence="7">The sequence shown here is derived from an EMBL/GenBank/DDBJ whole genome shotgun (WGS) entry which is preliminary data.</text>
</comment>
<dbReference type="CDD" id="cd04733">
    <property type="entry name" value="OYE_like_2_FMN"/>
    <property type="match status" value="1"/>
</dbReference>
<protein>
    <recommendedName>
        <fullName evidence="6">NADH:flavin oxidoreductase/NADH oxidase N-terminal domain-containing protein</fullName>
    </recommendedName>
</protein>
<organism evidence="7 8">
    <name type="scientific">Filobasidium floriforme</name>
    <dbReference type="NCBI Taxonomy" id="5210"/>
    <lineage>
        <taxon>Eukaryota</taxon>
        <taxon>Fungi</taxon>
        <taxon>Dikarya</taxon>
        <taxon>Basidiomycota</taxon>
        <taxon>Agaricomycotina</taxon>
        <taxon>Tremellomycetes</taxon>
        <taxon>Filobasidiales</taxon>
        <taxon>Filobasidiaceae</taxon>
        <taxon>Filobasidium</taxon>
    </lineage>
</organism>
<dbReference type="InterPro" id="IPR051799">
    <property type="entry name" value="NADH_flavin_oxidoreductase"/>
</dbReference>
<dbReference type="AlphaFoldDB" id="A0A8K0NNR6"/>
<feature type="compositionally biased region" description="Basic and acidic residues" evidence="5">
    <location>
        <begin position="404"/>
        <end position="416"/>
    </location>
</feature>
<sequence>MTVDVSVLGKPITFRNGMKAPNVFLKSAMTERLCTYDKKDLEARGKTTAEYEKLYKVWGEGEIGVIVLGNIPIEREGLEAAKNMIIDKSNTWDAIENLKPVIAASKAHGSLVIGQLTHGGRQVSNEIVDTPVSASDIQCPPMGGMEFGKPRPLREDEIEDLIDRWAFGAEALYKAGADGCQLHAAHGYLLSQFLSSRVNKRTDKFGGSLENKSMIVFRVIEEIKKRVDTSKFLISIKMNSADFADGGLTEEESRTVAQQLDEAGLDLIELSGGSYESMAFEHKKESTKKREAFFIEFAEKVRPMLKSAVLCTTGGFRSAKAMVDAVNGGATAMIGLARPLCAEPYFCRDILSGKITEARENKGDGGISTGLAIMQLAAIGAGKDIPDLSDEKTVQKLVNVLMGKGDEDDKPIKDQESSSYAGQEKAS</sequence>
<dbReference type="OrthoDB" id="1663137at2759"/>
<reference evidence="7" key="1">
    <citation type="submission" date="2020-04" db="EMBL/GenBank/DDBJ databases">
        <title>Analysis of mating type loci in Filobasidium floriforme.</title>
        <authorList>
            <person name="Nowrousian M."/>
        </authorList>
    </citation>
    <scope>NUCLEOTIDE SEQUENCE</scope>
    <source>
        <strain evidence="7">CBS 6242</strain>
    </source>
</reference>
<dbReference type="Pfam" id="PF00724">
    <property type="entry name" value="Oxidored_FMN"/>
    <property type="match status" value="1"/>
</dbReference>
<keyword evidence="8" id="KW-1185">Reference proteome</keyword>
<dbReference type="Gene3D" id="3.20.20.70">
    <property type="entry name" value="Aldolase class I"/>
    <property type="match status" value="1"/>
</dbReference>
<accession>A0A8K0NNR6</accession>
<evidence type="ECO:0000256" key="4">
    <source>
        <dbReference type="ARBA" id="ARBA00023002"/>
    </source>
</evidence>
<evidence type="ECO:0000313" key="8">
    <source>
        <dbReference type="Proteomes" id="UP000812966"/>
    </source>
</evidence>
<evidence type="ECO:0000313" key="7">
    <source>
        <dbReference type="EMBL" id="KAG7558212.1"/>
    </source>
</evidence>
<evidence type="ECO:0000256" key="3">
    <source>
        <dbReference type="ARBA" id="ARBA00022643"/>
    </source>
</evidence>
<keyword evidence="3" id="KW-0288">FMN</keyword>
<dbReference type="InterPro" id="IPR001155">
    <property type="entry name" value="OxRdtase_FMN_N"/>
</dbReference>
<evidence type="ECO:0000256" key="1">
    <source>
        <dbReference type="ARBA" id="ARBA00005979"/>
    </source>
</evidence>
<feature type="domain" description="NADH:flavin oxidoreductase/NADH oxidase N-terminal" evidence="6">
    <location>
        <begin position="10"/>
        <end position="353"/>
    </location>
</feature>
<dbReference type="Proteomes" id="UP000812966">
    <property type="component" value="Unassembled WGS sequence"/>
</dbReference>
<evidence type="ECO:0000259" key="6">
    <source>
        <dbReference type="Pfam" id="PF00724"/>
    </source>
</evidence>
<name>A0A8K0NNR6_9TREE</name>
<evidence type="ECO:0000256" key="2">
    <source>
        <dbReference type="ARBA" id="ARBA00022630"/>
    </source>
</evidence>
<keyword evidence="2" id="KW-0285">Flavoprotein</keyword>
<keyword evidence="4" id="KW-0560">Oxidoreductase</keyword>
<evidence type="ECO:0000256" key="5">
    <source>
        <dbReference type="SAM" id="MobiDB-lite"/>
    </source>
</evidence>
<comment type="similarity">
    <text evidence="1">Belongs to the NADH:flavin oxidoreductase/NADH oxidase family.</text>
</comment>
<dbReference type="EMBL" id="JABELV010000048">
    <property type="protein sequence ID" value="KAG7558212.1"/>
    <property type="molecule type" value="Genomic_DNA"/>
</dbReference>
<dbReference type="GO" id="GO:0016491">
    <property type="term" value="F:oxidoreductase activity"/>
    <property type="evidence" value="ECO:0007669"/>
    <property type="project" value="UniProtKB-KW"/>
</dbReference>
<feature type="region of interest" description="Disordered" evidence="5">
    <location>
        <begin position="404"/>
        <end position="427"/>
    </location>
</feature>